<dbReference type="PROSITE" id="PS51257">
    <property type="entry name" value="PROKAR_LIPOPROTEIN"/>
    <property type="match status" value="1"/>
</dbReference>
<keyword evidence="1" id="KW-0812">Transmembrane</keyword>
<dbReference type="EMBL" id="UYRS01019027">
    <property type="protein sequence ID" value="VDK42230.1"/>
    <property type="molecule type" value="Genomic_DNA"/>
</dbReference>
<keyword evidence="3" id="KW-1185">Reference proteome</keyword>
<evidence type="ECO:0000313" key="2">
    <source>
        <dbReference type="EMBL" id="VDK42230.1"/>
    </source>
</evidence>
<evidence type="ECO:0000313" key="4">
    <source>
        <dbReference type="WBParaSite" id="TASK_0000919601-mRNA-1"/>
    </source>
</evidence>
<reference evidence="2 3" key="2">
    <citation type="submission" date="2018-11" db="EMBL/GenBank/DDBJ databases">
        <authorList>
            <consortium name="Pathogen Informatics"/>
        </authorList>
    </citation>
    <scope>NUCLEOTIDE SEQUENCE [LARGE SCALE GENOMIC DNA]</scope>
</reference>
<feature type="transmembrane region" description="Helical" evidence="1">
    <location>
        <begin position="122"/>
        <end position="143"/>
    </location>
</feature>
<dbReference type="AlphaFoldDB" id="A0A0R3WEF4"/>
<dbReference type="Proteomes" id="UP000282613">
    <property type="component" value="Unassembled WGS sequence"/>
</dbReference>
<evidence type="ECO:0000256" key="1">
    <source>
        <dbReference type="SAM" id="Phobius"/>
    </source>
</evidence>
<evidence type="ECO:0000313" key="3">
    <source>
        <dbReference type="Proteomes" id="UP000282613"/>
    </source>
</evidence>
<accession>A0A0R3WEF4</accession>
<organism evidence="4">
    <name type="scientific">Taenia asiatica</name>
    <name type="common">Asian tapeworm</name>
    <dbReference type="NCBI Taxonomy" id="60517"/>
    <lineage>
        <taxon>Eukaryota</taxon>
        <taxon>Metazoa</taxon>
        <taxon>Spiralia</taxon>
        <taxon>Lophotrochozoa</taxon>
        <taxon>Platyhelminthes</taxon>
        <taxon>Cestoda</taxon>
        <taxon>Eucestoda</taxon>
        <taxon>Cyclophyllidea</taxon>
        <taxon>Taeniidae</taxon>
        <taxon>Taenia</taxon>
    </lineage>
</organism>
<name>A0A0R3WEF4_TAEAS</name>
<feature type="transmembrane region" description="Helical" evidence="1">
    <location>
        <begin position="366"/>
        <end position="386"/>
    </location>
</feature>
<keyword evidence="1" id="KW-1133">Transmembrane helix</keyword>
<dbReference type="OrthoDB" id="10033535at2759"/>
<sequence length="428" mass="47029">MHTLKKKPEETHPRYRHTEVQPIAFGGAACSTPLHCLVPRVKEMGVTASIIRSPFNSGEFPASSLCPVEVAFIAIFMIGIFMEAGVYLKADVVQSLLSDFEVHSNESTKFAYLVLNHDHTGAAVMAIGFFMFLVSLFTFIYGLNGGEKRLYNVSRPSLVLSCLLCRRACWHDAVTSERLWVMDTVLVAEPTDRCLPLPITRLCPGVSLSLSPGAAEARRGASDVSSGNYGGATAAELEGKRCSAISMVVLTSEAIALAVFFSDPYELTTSLMEALQYSLGQYEFEAEINYIWSRIMWAKLECSGRFYGVCCGMNNFTDFNVEDNRFPGACCQSNGDRCTIEEVQTANRPGCGDKLFACTAAHSKHIMSITFATLLLLVSYIPLYIVSSNNNRTGEQKVARNVFSTSQNAVMALPITHTFLSSLRQPEE</sequence>
<gene>
    <name evidence="2" type="ORF">TASK_LOCUS9197</name>
</gene>
<protein>
    <submittedName>
        <fullName evidence="4">Tetraspanin</fullName>
    </submittedName>
</protein>
<dbReference type="STRING" id="60517.A0A0R3WEF4"/>
<feature type="transmembrane region" description="Helical" evidence="1">
    <location>
        <begin position="70"/>
        <end position="88"/>
    </location>
</feature>
<reference evidence="4" key="1">
    <citation type="submission" date="2017-02" db="UniProtKB">
        <authorList>
            <consortium name="WormBaseParasite"/>
        </authorList>
    </citation>
    <scope>IDENTIFICATION</scope>
</reference>
<dbReference type="WBParaSite" id="TASK_0000919601-mRNA-1">
    <property type="protein sequence ID" value="TASK_0000919601-mRNA-1"/>
    <property type="gene ID" value="TASK_0000919601"/>
</dbReference>
<proteinExistence type="predicted"/>
<keyword evidence="1" id="KW-0472">Membrane</keyword>